<protein>
    <submittedName>
        <fullName evidence="1">Cell surface glycoprotein</fullName>
    </submittedName>
</protein>
<dbReference type="EMBL" id="CP034940">
    <property type="protein sequence ID" value="QAY18930.1"/>
    <property type="molecule type" value="Genomic_DNA"/>
</dbReference>
<evidence type="ECO:0000313" key="2">
    <source>
        <dbReference type="Proteomes" id="UP000293073"/>
    </source>
</evidence>
<organism evidence="1 2">
    <name type="scientific">Halorubrum ezzemoulense</name>
    <name type="common">Halorubrum chaoviator</name>
    <dbReference type="NCBI Taxonomy" id="337243"/>
    <lineage>
        <taxon>Archaea</taxon>
        <taxon>Methanobacteriati</taxon>
        <taxon>Methanobacteriota</taxon>
        <taxon>Stenosarchaea group</taxon>
        <taxon>Halobacteria</taxon>
        <taxon>Halobacteriales</taxon>
        <taxon>Haloferacaceae</taxon>
        <taxon>Halorubrum</taxon>
    </lineage>
</organism>
<gene>
    <name evidence="1" type="ORF">EO776_02385</name>
</gene>
<dbReference type="NCBIfam" id="TIGR04207">
    <property type="entry name" value="halo_sig_pep"/>
    <property type="match status" value="1"/>
</dbReference>
<dbReference type="InterPro" id="IPR013783">
    <property type="entry name" value="Ig-like_fold"/>
</dbReference>
<dbReference type="AlphaFoldDB" id="A0A481RCG6"/>
<dbReference type="RefSeq" id="WP_129452345.1">
    <property type="nucleotide sequence ID" value="NZ_CP034940.1"/>
</dbReference>
<reference evidence="2" key="1">
    <citation type="submission" date="2019-01" db="EMBL/GenBank/DDBJ databases">
        <title>Complete genome of Halorubrum ezzemoulense strain FB21.</title>
        <authorList>
            <person name="Feng Y."/>
            <person name="Louyakis A.S."/>
            <person name="Papke R.T."/>
            <person name="Gogarten J.P."/>
        </authorList>
    </citation>
    <scope>NUCLEOTIDE SEQUENCE [LARGE SCALE GENOMIC DNA]</scope>
    <source>
        <strain evidence="2">Fb21</strain>
    </source>
</reference>
<proteinExistence type="predicted"/>
<sequence length="979" mass="103041">MTGTRKKANAVFFAAIMVVSMVAAGFAAAPAAAVNDSDTVLIEGDVSDDTLPFTKIEDSGNISITVENDTAVVVNSVNFSDFDTLAANNSLVERANFVEGSGGEDVDQYTLELASNASQTYTFTAEPVGDLQGDFAAFAGPTRNISAGQSDTRNIRLERLITPDDINVTDVSPSSPADIDDTVDVTVEVTTDDTSPSGALADTPVVATVNDSETTNPSGSYSDIFIDSDGGDETTNTNSNGQATFSVNVSGTPGDIEQTIETQIDFTATEGDDVSTSQDLEFVPSIGDTGTLSGTVDVVDENITLGTQSNIENKAGIEVHAVQKDRVVGDSVRVVANNNGVESINSTNIAATLDQIGIDDFNDTNASIVTPNFGTLSGEETRNGDVELGTGAQFRVVTYEGGEAVVQDPRSDYLVRNPQDVEVIENETDQSVEIFDNNGSSAEFELAFLSDASYQVQQKVVIQNDSTEERVSVYQNITVDEDLNGSFQGTPEDTFDASEDLTYEGTEARFGDEDRTIQTDVTNEQGNFELLNLPTDAGSSLDYVVMAGGSDTGSASTEYGFANFAGYDTVSVDANERSGQLDTDLSVQEIEPTDQFAYSLDVTVDNGDKSVEVPIDEPVSVEVSATQRELGTNNNESAEGIEISLEATDQNVGDLADTTVTTDANGEASTTFTGDSPTVGETNISASFDAGNDVFTTEGGEQATVDVFQDAQITGDVVDDATPSNNLPNAEVTLTEENATGDFVEIANTTAGPGGSFSFTGGDGVRSGENYTVEATFTDEEGTEGNGFAQIFEIPGGTTNADIVIEDVVAPEGFDIEDGSLQAPPEAASGDEIEVSANVTNTAGEEATSDVTFVFNGSDVTSQEITLDAGETSAVSFTVTVPDVADGDYQHGIDTGIDSERATLTVTADDGGNSSEVPTDWELSEDQYFAIYENGEQPGTQDISALVNEWFNSEDNTINGTEFGTQDISDAVNYWFNDQ</sequence>
<dbReference type="Gene3D" id="2.60.40.10">
    <property type="entry name" value="Immunoglobulins"/>
    <property type="match status" value="1"/>
</dbReference>
<dbReference type="GeneID" id="301358588"/>
<name>A0A481RCG6_HALEZ</name>
<dbReference type="Proteomes" id="UP000293073">
    <property type="component" value="Chromosome"/>
</dbReference>
<dbReference type="InterPro" id="IPR026452">
    <property type="entry name" value="Surf_glycop_sig_pep"/>
</dbReference>
<accession>A0A481RCG6</accession>
<dbReference type="KEGG" id="hezz:EO776_02385"/>
<evidence type="ECO:0000313" key="1">
    <source>
        <dbReference type="EMBL" id="QAY18930.1"/>
    </source>
</evidence>